<comment type="caution">
    <text evidence="1">The sequence shown here is derived from an EMBL/GenBank/DDBJ whole genome shotgun (WGS) entry which is preliminary data.</text>
</comment>
<gene>
    <name evidence="1" type="ORF">E1295_00170</name>
</gene>
<keyword evidence="2" id="KW-1185">Reference proteome</keyword>
<accession>A0A4R5FYH0</accession>
<dbReference type="Proteomes" id="UP000295136">
    <property type="component" value="Unassembled WGS sequence"/>
</dbReference>
<protein>
    <submittedName>
        <fullName evidence="1">Uncharacterized protein</fullName>
    </submittedName>
</protein>
<proteinExistence type="predicted"/>
<name>A0A4R5FYH0_9ACTN</name>
<dbReference type="EMBL" id="SMLD01000001">
    <property type="protein sequence ID" value="TDE60301.1"/>
    <property type="molecule type" value="Genomic_DNA"/>
</dbReference>
<dbReference type="RefSeq" id="WP_132627565.1">
    <property type="nucleotide sequence ID" value="NZ_SMLD01000001.1"/>
</dbReference>
<organism evidence="1 2">
    <name type="scientific">Nonomuraea mesophila</name>
    <dbReference type="NCBI Taxonomy" id="2530382"/>
    <lineage>
        <taxon>Bacteria</taxon>
        <taxon>Bacillati</taxon>
        <taxon>Actinomycetota</taxon>
        <taxon>Actinomycetes</taxon>
        <taxon>Streptosporangiales</taxon>
        <taxon>Streptosporangiaceae</taxon>
        <taxon>Nonomuraea</taxon>
    </lineage>
</organism>
<dbReference type="AlphaFoldDB" id="A0A4R5FYH0"/>
<evidence type="ECO:0000313" key="1">
    <source>
        <dbReference type="EMBL" id="TDE60301.1"/>
    </source>
</evidence>
<evidence type="ECO:0000313" key="2">
    <source>
        <dbReference type="Proteomes" id="UP000295136"/>
    </source>
</evidence>
<sequence length="95" mass="10486">MEGVEFGSDYVNSWLAAWQHNLVYAQDRGQGEARRIWARVALSALDGAERAGYLTRNANVSRFNLRALLIADLGPADDPLWDPDGLASEVLAVDR</sequence>
<reference evidence="1 2" key="1">
    <citation type="submission" date="2019-03" db="EMBL/GenBank/DDBJ databases">
        <title>Draft genome sequences of novel Actinobacteria.</title>
        <authorList>
            <person name="Sahin N."/>
            <person name="Ay H."/>
            <person name="Saygin H."/>
        </authorList>
    </citation>
    <scope>NUCLEOTIDE SEQUENCE [LARGE SCALE GENOMIC DNA]</scope>
    <source>
        <strain evidence="1 2">6K102</strain>
    </source>
</reference>